<evidence type="ECO:0000313" key="3">
    <source>
        <dbReference type="Proteomes" id="UP000000547"/>
    </source>
</evidence>
<name>Q485Z6_COLP3</name>
<dbReference type="KEGG" id="cps:CPS_1376"/>
<accession>Q485Z6</accession>
<dbReference type="HOGENOM" id="CLU_048359_3_1_6"/>
<dbReference type="InterPro" id="IPR003111">
    <property type="entry name" value="Lon_prtase_N"/>
</dbReference>
<dbReference type="InterPro" id="IPR015947">
    <property type="entry name" value="PUA-like_sf"/>
</dbReference>
<gene>
    <name evidence="2" type="ordered locus">CPS_1376</name>
</gene>
<dbReference type="Gene3D" id="2.30.130.40">
    <property type="entry name" value="LON domain-like"/>
    <property type="match status" value="1"/>
</dbReference>
<sequence>MKNLNVTLPIFPLPVFLLPGGVTKLRIFEPRYLKMVSTASSGQGFVLWLQDKNIIANESSTSMPWGSWVDIINFDQGDDGILEIDVKCKSLVVIKSIAHDENNLHFGDVSCIAHWSEIHVDMAKGKLSTSLASVFAENERLDDLYPTKGLNDSHWVLARWLEILPIELNVKNAFVVSYSFKEAKAFVESVILE</sequence>
<reference evidence="2" key="1">
    <citation type="journal article" date="2005" name="Proc. Natl. Acad. Sci. U.S.A.">
        <title>The psychrophilic lifestyle as revealed by the genome sequence of Colwellia psychrerythraea 34H through genomic and proteomic analyses.</title>
        <authorList>
            <person name="Methe B.A."/>
            <person name="Nelson K.E."/>
            <person name="Deming J.W."/>
            <person name="Momen B."/>
            <person name="Melamud E."/>
            <person name="Zhang X."/>
            <person name="Moult J."/>
            <person name="Madupu R."/>
            <person name="Nelson W.C."/>
            <person name="Dodson R.J."/>
            <person name="Brinkac L.M."/>
            <person name="Daugherty S.C."/>
            <person name="Durkin A.S."/>
            <person name="DeBoy R.T."/>
            <person name="Kolonay J.F."/>
            <person name="Sullivan S.A."/>
            <person name="Zhou L."/>
            <person name="Davidsen T.M."/>
            <person name="Wu M."/>
            <person name="Huston A.L."/>
            <person name="Lewis M."/>
            <person name="Weaver B."/>
            <person name="Weidman J.F."/>
            <person name="Khouri H."/>
            <person name="Utterback T.R."/>
            <person name="Feldblyum T.V."/>
            <person name="Fraser C.M."/>
        </authorList>
    </citation>
    <scope>NUCLEOTIDE SEQUENCE [LARGE SCALE GENOMIC DNA]</scope>
    <source>
        <strain evidence="2">34H</strain>
    </source>
</reference>
<evidence type="ECO:0000313" key="2">
    <source>
        <dbReference type="EMBL" id="AAZ26972.1"/>
    </source>
</evidence>
<feature type="domain" description="Lon N-terminal" evidence="1">
    <location>
        <begin position="7"/>
        <end position="141"/>
    </location>
</feature>
<dbReference type="STRING" id="167879.CPS_1376"/>
<proteinExistence type="predicted"/>
<dbReference type="InterPro" id="IPR046336">
    <property type="entry name" value="Lon_prtase_N_sf"/>
</dbReference>
<dbReference type="EMBL" id="CP000083">
    <property type="protein sequence ID" value="AAZ26972.1"/>
    <property type="molecule type" value="Genomic_DNA"/>
</dbReference>
<dbReference type="RefSeq" id="WP_011042213.1">
    <property type="nucleotide sequence ID" value="NC_003910.7"/>
</dbReference>
<dbReference type="SUPFAM" id="SSF88697">
    <property type="entry name" value="PUA domain-like"/>
    <property type="match status" value="1"/>
</dbReference>
<protein>
    <recommendedName>
        <fullName evidence="1">Lon N-terminal domain-containing protein</fullName>
    </recommendedName>
</protein>
<organism evidence="2 3">
    <name type="scientific">Colwellia psychrerythraea (strain 34H / ATCC BAA-681)</name>
    <name type="common">Vibrio psychroerythus</name>
    <dbReference type="NCBI Taxonomy" id="167879"/>
    <lineage>
        <taxon>Bacteria</taxon>
        <taxon>Pseudomonadati</taxon>
        <taxon>Pseudomonadota</taxon>
        <taxon>Gammaproteobacteria</taxon>
        <taxon>Alteromonadales</taxon>
        <taxon>Colwelliaceae</taxon>
        <taxon>Colwellia</taxon>
    </lineage>
</organism>
<dbReference type="Pfam" id="PF02190">
    <property type="entry name" value="LON_substr_bdg"/>
    <property type="match status" value="1"/>
</dbReference>
<evidence type="ECO:0000259" key="1">
    <source>
        <dbReference type="Pfam" id="PF02190"/>
    </source>
</evidence>
<dbReference type="AlphaFoldDB" id="Q485Z6"/>
<dbReference type="Proteomes" id="UP000000547">
    <property type="component" value="Chromosome"/>
</dbReference>